<keyword evidence="2" id="KW-1185">Reference proteome</keyword>
<sequence length="148" mass="16884">MKWHAQSLHHWADAGMRSTQLVFNFECPEADRQTHGNICSFMIVIYARGLYLVRLASNCQPPFVEKTTDQAKKVTSPPDNFVDLSSFLKLAGIKINVGDTMLIIIGGRREHSTTAMTKKLIHFEHERILFAKRIHHGNLLWSPMSPKI</sequence>
<evidence type="ECO:0000313" key="2">
    <source>
        <dbReference type="Proteomes" id="UP000748531"/>
    </source>
</evidence>
<accession>A0A8J4SZP7</accession>
<evidence type="ECO:0000313" key="1">
    <source>
        <dbReference type="EMBL" id="KAF5402461.1"/>
    </source>
</evidence>
<proteinExistence type="predicted"/>
<dbReference type="AlphaFoldDB" id="A0A8J4SZP7"/>
<protein>
    <submittedName>
        <fullName evidence="1">Uncharacterized protein</fullName>
    </submittedName>
</protein>
<organism evidence="1 2">
    <name type="scientific">Paragonimus heterotremus</name>
    <dbReference type="NCBI Taxonomy" id="100268"/>
    <lineage>
        <taxon>Eukaryota</taxon>
        <taxon>Metazoa</taxon>
        <taxon>Spiralia</taxon>
        <taxon>Lophotrochozoa</taxon>
        <taxon>Platyhelminthes</taxon>
        <taxon>Trematoda</taxon>
        <taxon>Digenea</taxon>
        <taxon>Plagiorchiida</taxon>
        <taxon>Troglotremata</taxon>
        <taxon>Troglotrematidae</taxon>
        <taxon>Paragonimus</taxon>
    </lineage>
</organism>
<gene>
    <name evidence="1" type="ORF">PHET_03852</name>
</gene>
<reference evidence="1" key="1">
    <citation type="submission" date="2019-05" db="EMBL/GenBank/DDBJ databases">
        <title>Annotation for the trematode Paragonimus heterotremus.</title>
        <authorList>
            <person name="Choi Y.-J."/>
        </authorList>
    </citation>
    <scope>NUCLEOTIDE SEQUENCE</scope>
    <source>
        <strain evidence="1">LC</strain>
    </source>
</reference>
<name>A0A8J4SZP7_9TREM</name>
<comment type="caution">
    <text evidence="1">The sequence shown here is derived from an EMBL/GenBank/DDBJ whole genome shotgun (WGS) entry which is preliminary data.</text>
</comment>
<dbReference type="EMBL" id="LUCH01001801">
    <property type="protein sequence ID" value="KAF5402461.1"/>
    <property type="molecule type" value="Genomic_DNA"/>
</dbReference>
<dbReference type="Proteomes" id="UP000748531">
    <property type="component" value="Unassembled WGS sequence"/>
</dbReference>